<dbReference type="Proteomes" id="UP001107558">
    <property type="component" value="Chromosome 3"/>
</dbReference>
<feature type="signal peptide" evidence="1">
    <location>
        <begin position="1"/>
        <end position="18"/>
    </location>
</feature>
<proteinExistence type="predicted"/>
<comment type="caution">
    <text evidence="3">The sequence shown here is derived from an EMBL/GenBank/DDBJ whole genome shotgun (WGS) entry which is preliminary data.</text>
</comment>
<evidence type="ECO:0000259" key="2">
    <source>
        <dbReference type="Pfam" id="PF02221"/>
    </source>
</evidence>
<evidence type="ECO:0000256" key="1">
    <source>
        <dbReference type="SAM" id="SignalP"/>
    </source>
</evidence>
<dbReference type="Gene3D" id="2.60.40.770">
    <property type="match status" value="1"/>
</dbReference>
<name>A0A9J6BUH3_POLVA</name>
<dbReference type="AlphaFoldDB" id="A0A9J6BUH3"/>
<evidence type="ECO:0000313" key="4">
    <source>
        <dbReference type="Proteomes" id="UP001107558"/>
    </source>
</evidence>
<dbReference type="EMBL" id="JADBJN010000003">
    <property type="protein sequence ID" value="KAG5673378.1"/>
    <property type="molecule type" value="Genomic_DNA"/>
</dbReference>
<organism evidence="3 4">
    <name type="scientific">Polypedilum vanderplanki</name>
    <name type="common">Sleeping chironomid midge</name>
    <dbReference type="NCBI Taxonomy" id="319348"/>
    <lineage>
        <taxon>Eukaryota</taxon>
        <taxon>Metazoa</taxon>
        <taxon>Ecdysozoa</taxon>
        <taxon>Arthropoda</taxon>
        <taxon>Hexapoda</taxon>
        <taxon>Insecta</taxon>
        <taxon>Pterygota</taxon>
        <taxon>Neoptera</taxon>
        <taxon>Endopterygota</taxon>
        <taxon>Diptera</taxon>
        <taxon>Nematocera</taxon>
        <taxon>Chironomoidea</taxon>
        <taxon>Chironomidae</taxon>
        <taxon>Chironominae</taxon>
        <taxon>Polypedilum</taxon>
        <taxon>Polypedilum</taxon>
    </lineage>
</organism>
<dbReference type="OrthoDB" id="6332846at2759"/>
<dbReference type="Pfam" id="PF02221">
    <property type="entry name" value="E1_DerP2_DerF2"/>
    <property type="match status" value="1"/>
</dbReference>
<sequence length="154" mass="16953">MFKFVIFGILLVLSSANAFWTRCADHPNAVAPDHITSPACTPERCTATRGEVLTADVLLTPIRAHNRLDVRVTAFVLGVGVPLPLEPPYDNACNHMYRNNVFVGCPTVPNVQHLWRINMLLSPNYPALNNARVRFEISENGVVEGCVDITATLV</sequence>
<dbReference type="InterPro" id="IPR014756">
    <property type="entry name" value="Ig_E-set"/>
</dbReference>
<dbReference type="SUPFAM" id="SSF81296">
    <property type="entry name" value="E set domains"/>
    <property type="match status" value="1"/>
</dbReference>
<accession>A0A9J6BUH3</accession>
<feature type="domain" description="MD-2-related lipid-recognition" evidence="2">
    <location>
        <begin position="20"/>
        <end position="152"/>
    </location>
</feature>
<evidence type="ECO:0000313" key="3">
    <source>
        <dbReference type="EMBL" id="KAG5673378.1"/>
    </source>
</evidence>
<gene>
    <name evidence="3" type="ORF">PVAND_003434</name>
</gene>
<keyword evidence="1" id="KW-0732">Signal</keyword>
<feature type="chain" id="PRO_5039948079" description="MD-2-related lipid-recognition domain-containing protein" evidence="1">
    <location>
        <begin position="19"/>
        <end position="154"/>
    </location>
</feature>
<reference evidence="3" key="1">
    <citation type="submission" date="2021-03" db="EMBL/GenBank/DDBJ databases">
        <title>Chromosome level genome of the anhydrobiotic midge Polypedilum vanderplanki.</title>
        <authorList>
            <person name="Yoshida Y."/>
            <person name="Kikawada T."/>
            <person name="Gusev O."/>
        </authorList>
    </citation>
    <scope>NUCLEOTIDE SEQUENCE</scope>
    <source>
        <strain evidence="3">NIAS01</strain>
        <tissue evidence="3">Whole body or cell culture</tissue>
    </source>
</reference>
<protein>
    <recommendedName>
        <fullName evidence="2">MD-2-related lipid-recognition domain-containing protein</fullName>
    </recommendedName>
</protein>
<keyword evidence="4" id="KW-1185">Reference proteome</keyword>
<dbReference type="InterPro" id="IPR003172">
    <property type="entry name" value="ML_dom"/>
</dbReference>